<dbReference type="Proteomes" id="UP001346559">
    <property type="component" value="Segment"/>
</dbReference>
<sequence length="35" mass="4293">MNVERALLKLNKLKSEMEVECFYNTNVEYKMKPWL</sequence>
<organism evidence="1 2">
    <name type="scientific">phage Lak_Megaphage_RVC_AP1_GC26</name>
    <dbReference type="NCBI Taxonomy" id="3109224"/>
    <lineage>
        <taxon>Viruses</taxon>
        <taxon>Duplodnaviria</taxon>
        <taxon>Heunggongvirae</taxon>
        <taxon>Uroviricota</taxon>
        <taxon>Caudoviricetes</taxon>
        <taxon>Caudoviricetes code 15 clade</taxon>
    </lineage>
</organism>
<evidence type="ECO:0000313" key="2">
    <source>
        <dbReference type="Proteomes" id="UP001346559"/>
    </source>
</evidence>
<name>A0ABZ0Z7K3_9CAUD</name>
<reference evidence="1 2" key="1">
    <citation type="submission" date="2023-11" db="EMBL/GenBank/DDBJ databases">
        <authorList>
            <person name="Cook R."/>
            <person name="Crisci M."/>
            <person name="Pye H."/>
            <person name="Adriaenssens E."/>
            <person name="Santini J."/>
        </authorList>
    </citation>
    <scope>NUCLEOTIDE SEQUENCE [LARGE SCALE GENOMIC DNA]</scope>
    <source>
        <strain evidence="1">Lak_Megaphage_RVC_AP1_GC26</strain>
    </source>
</reference>
<evidence type="ECO:0000313" key="1">
    <source>
        <dbReference type="EMBL" id="WQJ54237.1"/>
    </source>
</evidence>
<protein>
    <submittedName>
        <fullName evidence="1">Uncharacterized protein</fullName>
    </submittedName>
</protein>
<accession>A0ABZ0Z7K3</accession>
<dbReference type="EMBL" id="OR769218">
    <property type="protein sequence ID" value="WQJ54237.1"/>
    <property type="molecule type" value="Genomic_DNA"/>
</dbReference>
<keyword evidence="2" id="KW-1185">Reference proteome</keyword>
<proteinExistence type="predicted"/>